<keyword evidence="1" id="KW-1133">Transmembrane helix</keyword>
<organism evidence="2">
    <name type="scientific">Pararge aegeria</name>
    <name type="common">speckled wood butterfly</name>
    <dbReference type="NCBI Taxonomy" id="116150"/>
    <lineage>
        <taxon>Eukaryota</taxon>
        <taxon>Metazoa</taxon>
        <taxon>Ecdysozoa</taxon>
        <taxon>Arthropoda</taxon>
        <taxon>Hexapoda</taxon>
        <taxon>Insecta</taxon>
        <taxon>Pterygota</taxon>
        <taxon>Neoptera</taxon>
        <taxon>Endopterygota</taxon>
        <taxon>Lepidoptera</taxon>
        <taxon>Glossata</taxon>
        <taxon>Ditrysia</taxon>
        <taxon>Papilionoidea</taxon>
        <taxon>Nymphalidae</taxon>
        <taxon>Satyrinae</taxon>
        <taxon>Satyrini</taxon>
        <taxon>Parargina</taxon>
        <taxon>Pararge</taxon>
    </lineage>
</organism>
<keyword evidence="1" id="KW-0812">Transmembrane</keyword>
<feature type="transmembrane region" description="Helical" evidence="1">
    <location>
        <begin position="45"/>
        <end position="66"/>
    </location>
</feature>
<proteinExistence type="predicted"/>
<reference evidence="2" key="1">
    <citation type="journal article" date="2013" name="BMC Genomics">
        <title>Unscrambling butterfly oogenesis.</title>
        <authorList>
            <person name="Carter J.M."/>
            <person name="Baker S.C."/>
            <person name="Pink R."/>
            <person name="Carter D.R."/>
            <person name="Collins A."/>
            <person name="Tomlin J."/>
            <person name="Gibbs M."/>
            <person name="Breuker C.J."/>
        </authorList>
    </citation>
    <scope>NUCLEOTIDE SEQUENCE</scope>
    <source>
        <tissue evidence="2">Ovary</tissue>
    </source>
</reference>
<dbReference type="EMBL" id="GAIX01002080">
    <property type="protein sequence ID" value="JAA90480.1"/>
    <property type="molecule type" value="Transcribed_RNA"/>
</dbReference>
<evidence type="ECO:0000256" key="1">
    <source>
        <dbReference type="SAM" id="Phobius"/>
    </source>
</evidence>
<protein>
    <submittedName>
        <fullName evidence="2">Uncharacterized protein</fullName>
    </submittedName>
</protein>
<accession>S4PQ16</accession>
<keyword evidence="1" id="KW-0472">Membrane</keyword>
<name>S4PQ16_9NEOP</name>
<sequence>MTSPSLYVLNFLYRAVTLLYIADIKQYHVTIQYHTYARFLVRFDIFRILAYLILGHTMYEILGFIVTKVKHLFAGWPRYGDRN</sequence>
<feature type="transmembrane region" description="Helical" evidence="1">
    <location>
        <begin position="6"/>
        <end position="24"/>
    </location>
</feature>
<reference evidence="2" key="2">
    <citation type="submission" date="2013-05" db="EMBL/GenBank/DDBJ databases">
        <authorList>
            <person name="Carter J.-M."/>
            <person name="Baker S.C."/>
            <person name="Pink R."/>
            <person name="Carter D.R.F."/>
            <person name="Collins A."/>
            <person name="Tomlin J."/>
            <person name="Gibbs M."/>
            <person name="Breuker C.J."/>
        </authorList>
    </citation>
    <scope>NUCLEOTIDE SEQUENCE</scope>
    <source>
        <tissue evidence="2">Ovary</tissue>
    </source>
</reference>
<evidence type="ECO:0000313" key="2">
    <source>
        <dbReference type="EMBL" id="JAA90480.1"/>
    </source>
</evidence>
<dbReference type="AlphaFoldDB" id="S4PQ16"/>